<accession>D4RX95</accession>
<reference evidence="1 2" key="1">
    <citation type="submission" date="2010-02" db="EMBL/GenBank/DDBJ databases">
        <authorList>
            <person name="Weinstock G."/>
            <person name="Sodergren E."/>
            <person name="Clifton S."/>
            <person name="Fulton L."/>
            <person name="Fulton B."/>
            <person name="Courtney L."/>
            <person name="Fronick C."/>
            <person name="Harrison M."/>
            <person name="Strong C."/>
            <person name="Farmer C."/>
            <person name="Delahaunty K."/>
            <person name="Markovic C."/>
            <person name="Hall O."/>
            <person name="Minx P."/>
            <person name="Tomlinson C."/>
            <person name="Mitreva M."/>
            <person name="Nelson J."/>
            <person name="Hou S."/>
            <person name="Wollam A."/>
            <person name="Pepin K.H."/>
            <person name="Johnson M."/>
            <person name="Bhonagiri V."/>
            <person name="Zhang X."/>
            <person name="Suruliraj S."/>
            <person name="Warren W."/>
            <person name="Chinwalla A."/>
            <person name="Mardis E.R."/>
            <person name="Wilson R.K."/>
        </authorList>
    </citation>
    <scope>NUCLEOTIDE SEQUENCE [LARGE SCALE GENOMIC DNA]</scope>
    <source>
        <strain evidence="1 2">DSM 2876</strain>
    </source>
</reference>
<evidence type="ECO:0000313" key="1">
    <source>
        <dbReference type="EMBL" id="EFF69257.1"/>
    </source>
</evidence>
<keyword evidence="2" id="KW-1185">Reference proteome</keyword>
<dbReference type="GO" id="GO:0009421">
    <property type="term" value="C:bacterial-type flagellum filament cap"/>
    <property type="evidence" value="ECO:0007669"/>
    <property type="project" value="InterPro"/>
</dbReference>
<name>D4RX95_9FIRM</name>
<protein>
    <recommendedName>
        <fullName evidence="3">Flagellar hook-associated protein 2 C-terminal domain-containing protein</fullName>
    </recommendedName>
</protein>
<sequence>MQELFYHTDKEVTVMISNVYNYYLSQYGNLSYGRHNVHKKNELRNTYNSIVKLNRSNPFYDIDLSEESQRYAIDIKENARALFDVTEDLTDAGNGNMTFRSIAESDMPDNVEVEYIGENVHAGSPAKFTIGVRKLATPQTNTGAYLRQNARNLFTGTYSFDVNISSITYELQFDVTDKDTNRSVQDKLARLINKSNIGLNAQVLVNDSGRSALSVTSNMTGVGDRPVIFRITDNDTSALSGVVDALGLDNTTHYPSNAVFELNGNEKISSSNVFTVDKKYEITLKKANNEGEYATIGLKQNLDSIIDSIHELADSYNQISQLARSGTSSGSRRLANDLSYIATTHNDALNSNGLHINENGFIEIDDEYLHSSSNDELLTTLSSLGRFKSDLQKKANDIMINPMEYISKSIISYKNPARPTADTYTTSIYSGMIYNGYC</sequence>
<dbReference type="GO" id="GO:0071973">
    <property type="term" value="P:bacterial-type flagellum-dependent cell motility"/>
    <property type="evidence" value="ECO:0007669"/>
    <property type="project" value="TreeGrafter"/>
</dbReference>
<dbReference type="PANTHER" id="PTHR30288:SF0">
    <property type="entry name" value="FLAGELLAR HOOK-ASSOCIATED PROTEIN 2"/>
    <property type="match status" value="1"/>
</dbReference>
<dbReference type="EMBL" id="ABWN01000019">
    <property type="protein sequence ID" value="EFF69257.1"/>
    <property type="molecule type" value="Genomic_DNA"/>
</dbReference>
<dbReference type="AlphaFoldDB" id="D4RX95"/>
<dbReference type="PANTHER" id="PTHR30288">
    <property type="entry name" value="FLAGELLAR CAP/ASSEMBLY PROTEIN FLID"/>
    <property type="match status" value="1"/>
</dbReference>
<evidence type="ECO:0008006" key="3">
    <source>
        <dbReference type="Google" id="ProtNLM"/>
    </source>
</evidence>
<dbReference type="STRING" id="45851.BHV86_02475"/>
<evidence type="ECO:0000313" key="2">
    <source>
        <dbReference type="Proteomes" id="UP000006238"/>
    </source>
</evidence>
<gene>
    <name evidence="1" type="ORF">BUTYVIB_00446</name>
</gene>
<dbReference type="Proteomes" id="UP000006238">
    <property type="component" value="Unassembled WGS sequence"/>
</dbReference>
<dbReference type="HOGENOM" id="CLU_629687_0_0_9"/>
<proteinExistence type="predicted"/>
<comment type="caution">
    <text evidence="1">The sequence shown here is derived from an EMBL/GenBank/DDBJ whole genome shotgun (WGS) entry which is preliminary data.</text>
</comment>
<dbReference type="InterPro" id="IPR040026">
    <property type="entry name" value="FliD"/>
</dbReference>
<dbReference type="eggNOG" id="COG1345">
    <property type="taxonomic scope" value="Bacteria"/>
</dbReference>
<organism evidence="1 2">
    <name type="scientific">Eshraghiella crossota DSM 2876</name>
    <dbReference type="NCBI Taxonomy" id="511680"/>
    <lineage>
        <taxon>Bacteria</taxon>
        <taxon>Bacillati</taxon>
        <taxon>Bacillota</taxon>
        <taxon>Clostridia</taxon>
        <taxon>Lachnospirales</taxon>
        <taxon>Lachnospiraceae</taxon>
        <taxon>Eshraghiella</taxon>
    </lineage>
</organism>